<evidence type="ECO:0000313" key="2">
    <source>
        <dbReference type="Proteomes" id="UP000681162"/>
    </source>
</evidence>
<proteinExistence type="predicted"/>
<protein>
    <submittedName>
        <fullName evidence="1">Uncharacterized protein</fullName>
    </submittedName>
</protein>
<dbReference type="AlphaFoldDB" id="A0A919XS01"/>
<accession>A0A919XS01</accession>
<name>A0A919XS01_9BACL</name>
<comment type="caution">
    <text evidence="1">The sequence shown here is derived from an EMBL/GenBank/DDBJ whole genome shotgun (WGS) entry which is preliminary data.</text>
</comment>
<reference evidence="1 2" key="1">
    <citation type="submission" date="2021-03" db="EMBL/GenBank/DDBJ databases">
        <title>Antimicrobial resistance genes in bacteria isolated from Japanese honey, and their potential for conferring macrolide and lincosamide resistance in the American foulbrood pathogen Paenibacillus larvae.</title>
        <authorList>
            <person name="Okamoto M."/>
            <person name="Kumagai M."/>
            <person name="Kanamori H."/>
            <person name="Takamatsu D."/>
        </authorList>
    </citation>
    <scope>NUCLEOTIDE SEQUENCE [LARGE SCALE GENOMIC DNA]</scope>
    <source>
        <strain evidence="1 2">J41TS12</strain>
    </source>
</reference>
<dbReference type="EMBL" id="BORR01000005">
    <property type="protein sequence ID" value="GIO36899.1"/>
    <property type="molecule type" value="Genomic_DNA"/>
</dbReference>
<organism evidence="1 2">
    <name type="scientific">Paenibacillus antibioticophila</name>
    <dbReference type="NCBI Taxonomy" id="1274374"/>
    <lineage>
        <taxon>Bacteria</taxon>
        <taxon>Bacillati</taxon>
        <taxon>Bacillota</taxon>
        <taxon>Bacilli</taxon>
        <taxon>Bacillales</taxon>
        <taxon>Paenibacillaceae</taxon>
        <taxon>Paenibacillus</taxon>
    </lineage>
</organism>
<evidence type="ECO:0000313" key="1">
    <source>
        <dbReference type="EMBL" id="GIO36899.1"/>
    </source>
</evidence>
<dbReference type="Proteomes" id="UP000681162">
    <property type="component" value="Unassembled WGS sequence"/>
</dbReference>
<sequence>MMWMVLDSENGIVGFYSNREEAKEVYKDHKIMIQAKDGIEEDDQVILARVEQYFFADEADDDPSFFELKEKVY</sequence>
<dbReference type="RefSeq" id="WP_212939214.1">
    <property type="nucleotide sequence ID" value="NZ_BORR01000005.1"/>
</dbReference>
<gene>
    <name evidence="1" type="ORF">J41TS12_17600</name>
</gene>
<keyword evidence="2" id="KW-1185">Reference proteome</keyword>